<keyword evidence="3" id="KW-1003">Cell membrane</keyword>
<dbReference type="GO" id="GO:0015628">
    <property type="term" value="P:protein secretion by the type II secretion system"/>
    <property type="evidence" value="ECO:0007669"/>
    <property type="project" value="TreeGrafter"/>
</dbReference>
<feature type="domain" description="Type II secretion system protein GspF" evidence="9">
    <location>
        <begin position="270"/>
        <end position="391"/>
    </location>
</feature>
<evidence type="ECO:0000256" key="3">
    <source>
        <dbReference type="ARBA" id="ARBA00022475"/>
    </source>
</evidence>
<dbReference type="AlphaFoldDB" id="A0A1F6TR66"/>
<feature type="domain" description="Type II secretion system protein GspF" evidence="9">
    <location>
        <begin position="69"/>
        <end position="189"/>
    </location>
</feature>
<comment type="similarity">
    <text evidence="2">Belongs to the GSP F family.</text>
</comment>
<dbReference type="STRING" id="1817764.A2637_04165"/>
<reference evidence="10 11" key="1">
    <citation type="journal article" date="2016" name="Nat. Commun.">
        <title>Thousands of microbial genomes shed light on interconnected biogeochemical processes in an aquifer system.</title>
        <authorList>
            <person name="Anantharaman K."/>
            <person name="Brown C.T."/>
            <person name="Hug L.A."/>
            <person name="Sharon I."/>
            <person name="Castelle C.J."/>
            <person name="Probst A.J."/>
            <person name="Thomas B.C."/>
            <person name="Singh A."/>
            <person name="Wilkins M.J."/>
            <person name="Karaoz U."/>
            <person name="Brodie E.L."/>
            <person name="Williams K.H."/>
            <person name="Hubbard S.S."/>
            <person name="Banfield J.F."/>
        </authorList>
    </citation>
    <scope>NUCLEOTIDE SEQUENCE [LARGE SCALE GENOMIC DNA]</scope>
</reference>
<keyword evidence="6 8" id="KW-1133">Transmembrane helix</keyword>
<evidence type="ECO:0000256" key="1">
    <source>
        <dbReference type="ARBA" id="ARBA00004429"/>
    </source>
</evidence>
<sequence length="400" mass="43708">MPLYYYTALSKNGALVTGEIAAASEQEVRQELTGEGLLAQNVRKRRGGGLRLFQRRPVRPENFLLFNQEFLALVRAGLTVPEALALAADRPESPGFGQILGRVLEDVRGGALFSEACARHPDVFDGLYLAALRTGEKSGDLVNVLARYQDYLRHRVALHKKVSQALAYPAFLLLALGVIMAVLFVFVMPRFVAMYSGFDAALPWPTRVLIGVVENLPWIAPLAAGLGAGAWFGWRYWTATEEGRLLVDRMKERLPYWGAISRIVAAAQLARSLSTLLAGGTPLVEALRTAHGSIPNRAYGARLGRATQRVIEGGSLAQAAREAQLMPQTAIKMIEVGEASGSLDAMLAEVARFYEEALENRLARAMALIEPLLMLLMGLLIGGIIIVMYLPIFHMADIIK</sequence>
<feature type="transmembrane region" description="Helical" evidence="8">
    <location>
        <begin position="372"/>
        <end position="392"/>
    </location>
</feature>
<keyword evidence="5 8" id="KW-0812">Transmembrane</keyword>
<dbReference type="GO" id="GO:0005886">
    <property type="term" value="C:plasma membrane"/>
    <property type="evidence" value="ECO:0007669"/>
    <property type="project" value="UniProtKB-SubCell"/>
</dbReference>
<dbReference type="PANTHER" id="PTHR30012">
    <property type="entry name" value="GENERAL SECRETION PATHWAY PROTEIN"/>
    <property type="match status" value="1"/>
</dbReference>
<dbReference type="PANTHER" id="PTHR30012:SF7">
    <property type="entry name" value="PROTEIN TRANSPORT PROTEIN HOFC HOMOLOG"/>
    <property type="match status" value="1"/>
</dbReference>
<accession>A0A1F6TR66</accession>
<comment type="caution">
    <text evidence="10">The sequence shown here is derived from an EMBL/GenBank/DDBJ whole genome shotgun (WGS) entry which is preliminary data.</text>
</comment>
<feature type="transmembrane region" description="Helical" evidence="8">
    <location>
        <begin position="208"/>
        <end position="234"/>
    </location>
</feature>
<organism evidence="10 11">
    <name type="scientific">Candidatus Muproteobacteria bacterium RIFCSPHIGHO2_01_FULL_65_16</name>
    <dbReference type="NCBI Taxonomy" id="1817764"/>
    <lineage>
        <taxon>Bacteria</taxon>
        <taxon>Pseudomonadati</taxon>
        <taxon>Pseudomonadota</taxon>
        <taxon>Candidatus Muproteobacteria</taxon>
    </lineage>
</organism>
<protein>
    <recommendedName>
        <fullName evidence="9">Type II secretion system protein GspF domain-containing protein</fullName>
    </recommendedName>
</protein>
<keyword evidence="4" id="KW-0997">Cell inner membrane</keyword>
<comment type="subcellular location">
    <subcellularLocation>
        <location evidence="1">Cell inner membrane</location>
        <topology evidence="1">Multi-pass membrane protein</topology>
    </subcellularLocation>
</comment>
<evidence type="ECO:0000256" key="8">
    <source>
        <dbReference type="SAM" id="Phobius"/>
    </source>
</evidence>
<dbReference type="Gene3D" id="1.20.81.30">
    <property type="entry name" value="Type II secretion system (T2SS), domain F"/>
    <property type="match status" value="2"/>
</dbReference>
<name>A0A1F6TR66_9PROT</name>
<evidence type="ECO:0000256" key="2">
    <source>
        <dbReference type="ARBA" id="ARBA00005745"/>
    </source>
</evidence>
<dbReference type="Pfam" id="PF00482">
    <property type="entry name" value="T2SSF"/>
    <property type="match status" value="2"/>
</dbReference>
<feature type="transmembrane region" description="Helical" evidence="8">
    <location>
        <begin position="165"/>
        <end position="188"/>
    </location>
</feature>
<dbReference type="InterPro" id="IPR042094">
    <property type="entry name" value="T2SS_GspF_sf"/>
</dbReference>
<proteinExistence type="inferred from homology"/>
<evidence type="ECO:0000256" key="5">
    <source>
        <dbReference type="ARBA" id="ARBA00022692"/>
    </source>
</evidence>
<gene>
    <name evidence="10" type="ORF">A2637_04165</name>
</gene>
<evidence type="ECO:0000256" key="7">
    <source>
        <dbReference type="ARBA" id="ARBA00023136"/>
    </source>
</evidence>
<keyword evidence="7 8" id="KW-0472">Membrane</keyword>
<evidence type="ECO:0000256" key="6">
    <source>
        <dbReference type="ARBA" id="ARBA00022989"/>
    </source>
</evidence>
<evidence type="ECO:0000313" key="11">
    <source>
        <dbReference type="Proteomes" id="UP000179360"/>
    </source>
</evidence>
<dbReference type="InterPro" id="IPR018076">
    <property type="entry name" value="T2SS_GspF_dom"/>
</dbReference>
<dbReference type="PRINTS" id="PR00812">
    <property type="entry name" value="BCTERIALGSPF"/>
</dbReference>
<dbReference type="FunFam" id="1.20.81.30:FF:000001">
    <property type="entry name" value="Type II secretion system protein F"/>
    <property type="match status" value="1"/>
</dbReference>
<evidence type="ECO:0000259" key="9">
    <source>
        <dbReference type="Pfam" id="PF00482"/>
    </source>
</evidence>
<dbReference type="InterPro" id="IPR003004">
    <property type="entry name" value="GspF/PilC"/>
</dbReference>
<dbReference type="Proteomes" id="UP000179360">
    <property type="component" value="Unassembled WGS sequence"/>
</dbReference>
<dbReference type="EMBL" id="MFSY01000016">
    <property type="protein sequence ID" value="OGI47546.1"/>
    <property type="molecule type" value="Genomic_DNA"/>
</dbReference>
<evidence type="ECO:0000313" key="10">
    <source>
        <dbReference type="EMBL" id="OGI47546.1"/>
    </source>
</evidence>
<evidence type="ECO:0000256" key="4">
    <source>
        <dbReference type="ARBA" id="ARBA00022519"/>
    </source>
</evidence>